<name>A0A1F5Z5M0_9BACT</name>
<evidence type="ECO:0000313" key="2">
    <source>
        <dbReference type="Proteomes" id="UP000178681"/>
    </source>
</evidence>
<evidence type="ECO:0000313" key="1">
    <source>
        <dbReference type="EMBL" id="OGG07731.1"/>
    </source>
</evidence>
<dbReference type="Proteomes" id="UP000178681">
    <property type="component" value="Unassembled WGS sequence"/>
</dbReference>
<dbReference type="STRING" id="1798377.A2872_02085"/>
<proteinExistence type="predicted"/>
<accession>A0A1F5Z5M0</accession>
<organism evidence="1 2">
    <name type="scientific">Candidatus Gottesmanbacteria bacterium RIFCSPHIGHO2_01_FULL_42_12</name>
    <dbReference type="NCBI Taxonomy" id="1798377"/>
    <lineage>
        <taxon>Bacteria</taxon>
        <taxon>Candidatus Gottesmaniibacteriota</taxon>
    </lineage>
</organism>
<dbReference type="AlphaFoldDB" id="A0A1F5Z5M0"/>
<protein>
    <submittedName>
        <fullName evidence="1">Uncharacterized protein</fullName>
    </submittedName>
</protein>
<dbReference type="EMBL" id="MFJG01000002">
    <property type="protein sequence ID" value="OGG07731.1"/>
    <property type="molecule type" value="Genomic_DNA"/>
</dbReference>
<comment type="caution">
    <text evidence="1">The sequence shown here is derived from an EMBL/GenBank/DDBJ whole genome shotgun (WGS) entry which is preliminary data.</text>
</comment>
<gene>
    <name evidence="1" type="ORF">A2872_02085</name>
</gene>
<reference evidence="1 2" key="1">
    <citation type="journal article" date="2016" name="Nat. Commun.">
        <title>Thousands of microbial genomes shed light on interconnected biogeochemical processes in an aquifer system.</title>
        <authorList>
            <person name="Anantharaman K."/>
            <person name="Brown C.T."/>
            <person name="Hug L.A."/>
            <person name="Sharon I."/>
            <person name="Castelle C.J."/>
            <person name="Probst A.J."/>
            <person name="Thomas B.C."/>
            <person name="Singh A."/>
            <person name="Wilkins M.J."/>
            <person name="Karaoz U."/>
            <person name="Brodie E.L."/>
            <person name="Williams K.H."/>
            <person name="Hubbard S.S."/>
            <person name="Banfield J.F."/>
        </authorList>
    </citation>
    <scope>NUCLEOTIDE SEQUENCE [LARGE SCALE GENOMIC DNA]</scope>
</reference>
<sequence length="296" mass="31752">MGLLTRLKEAKAGLMARASLARIEGLAFIAGAKVAGESFVRSQLPDKDTSVPIQVESAVVGLKTAAVAFVREELSSAIANGVVATLENPDDPKNNFVGRVVATALPKIAVQVEASPVAMERVKELTGLGIDRVVELAAKGNIESRPIVGTVEAAAMARLREQLDTETGKQAAEEVLTRVAQGIADHPEQVKAMALSAVATVNNKDTRTLKEKVFALPIFKKSPQDAPIVNWFKNVSANIVEKGFVFASKVYATGKSLIENKWGNFNKNAKSFMDAASATLSFYLMPRQLKPRPIRV</sequence>